<dbReference type="RefSeq" id="WP_131837300.1">
    <property type="nucleotide sequence ID" value="NZ_SMFY01000005.1"/>
</dbReference>
<evidence type="ECO:0008006" key="3">
    <source>
        <dbReference type="Google" id="ProtNLM"/>
    </source>
</evidence>
<accession>A0A4R1HGD6</accession>
<dbReference type="SUPFAM" id="SSF46785">
    <property type="entry name" value="Winged helix' DNA-binding domain"/>
    <property type="match status" value="1"/>
</dbReference>
<gene>
    <name evidence="1" type="ORF">EV667_4278</name>
</gene>
<dbReference type="OrthoDB" id="8420549at2"/>
<name>A0A4R1HGD6_ANCAQ</name>
<comment type="caution">
    <text evidence="1">The sequence shown here is derived from an EMBL/GenBank/DDBJ whole genome shotgun (WGS) entry which is preliminary data.</text>
</comment>
<dbReference type="InterPro" id="IPR036390">
    <property type="entry name" value="WH_DNA-bd_sf"/>
</dbReference>
<sequence length="112" mass="12592">MPSPYAADTPLKTLIFVAKLMDCIVEDEREGETASHRLKQAGIMSYIYMMHLNGEKITVSKLKERLKAPRQVIVELFKSLEDRGLLTHSTETHDGGRGRVFVYALADKALSL</sequence>
<reference evidence="1 2" key="1">
    <citation type="submission" date="2019-03" db="EMBL/GenBank/DDBJ databases">
        <title>Genomic Encyclopedia of Type Strains, Phase IV (KMG-IV): sequencing the most valuable type-strain genomes for metagenomic binning, comparative biology and taxonomic classification.</title>
        <authorList>
            <person name="Goeker M."/>
        </authorList>
    </citation>
    <scope>NUCLEOTIDE SEQUENCE [LARGE SCALE GENOMIC DNA]</scope>
    <source>
        <strain evidence="1 2">DSM 101</strain>
    </source>
</reference>
<dbReference type="Gene3D" id="1.10.10.10">
    <property type="entry name" value="Winged helix-like DNA-binding domain superfamily/Winged helix DNA-binding domain"/>
    <property type="match status" value="1"/>
</dbReference>
<dbReference type="Proteomes" id="UP000295030">
    <property type="component" value="Unassembled WGS sequence"/>
</dbReference>
<dbReference type="EMBL" id="SMFY01000005">
    <property type="protein sequence ID" value="TCK19813.1"/>
    <property type="molecule type" value="Genomic_DNA"/>
</dbReference>
<keyword evidence="2" id="KW-1185">Reference proteome</keyword>
<evidence type="ECO:0000313" key="2">
    <source>
        <dbReference type="Proteomes" id="UP000295030"/>
    </source>
</evidence>
<protein>
    <recommendedName>
        <fullName evidence="3">MarR family transcriptional regulator</fullName>
    </recommendedName>
</protein>
<organism evidence="1 2">
    <name type="scientific">Ancylobacter aquaticus</name>
    <dbReference type="NCBI Taxonomy" id="100"/>
    <lineage>
        <taxon>Bacteria</taxon>
        <taxon>Pseudomonadati</taxon>
        <taxon>Pseudomonadota</taxon>
        <taxon>Alphaproteobacteria</taxon>
        <taxon>Hyphomicrobiales</taxon>
        <taxon>Xanthobacteraceae</taxon>
        <taxon>Ancylobacter</taxon>
    </lineage>
</organism>
<dbReference type="AlphaFoldDB" id="A0A4R1HGD6"/>
<evidence type="ECO:0000313" key="1">
    <source>
        <dbReference type="EMBL" id="TCK19813.1"/>
    </source>
</evidence>
<proteinExistence type="predicted"/>
<dbReference type="InterPro" id="IPR036388">
    <property type="entry name" value="WH-like_DNA-bd_sf"/>
</dbReference>